<dbReference type="Proteomes" id="UP001054945">
    <property type="component" value="Unassembled WGS sequence"/>
</dbReference>
<evidence type="ECO:0000313" key="1">
    <source>
        <dbReference type="EMBL" id="GIY74759.1"/>
    </source>
</evidence>
<comment type="caution">
    <text evidence="1">The sequence shown here is derived from an EMBL/GenBank/DDBJ whole genome shotgun (WGS) entry which is preliminary data.</text>
</comment>
<sequence length="138" mass="15567">MGQTPESSTCWILIPDSCVCAGLRDRRCVIREKSGLHAERQSAYVIDYDQTETDNKKPQKLTSHFNNASKSRIIQYSSEVNIVKTAFTIRETLNIPEICHSPSSKINKIVKTFASKTNQEAFWQAWGNSPGELLLVGY</sequence>
<dbReference type="EMBL" id="BPLR01015256">
    <property type="protein sequence ID" value="GIY74759.1"/>
    <property type="molecule type" value="Genomic_DNA"/>
</dbReference>
<dbReference type="AlphaFoldDB" id="A0AAV4VYH1"/>
<protein>
    <submittedName>
        <fullName evidence="1">Uncharacterized protein</fullName>
    </submittedName>
</protein>
<keyword evidence="2" id="KW-1185">Reference proteome</keyword>
<accession>A0AAV4VYH1</accession>
<name>A0AAV4VYH1_CAEEX</name>
<evidence type="ECO:0000313" key="2">
    <source>
        <dbReference type="Proteomes" id="UP001054945"/>
    </source>
</evidence>
<reference evidence="1 2" key="1">
    <citation type="submission" date="2021-06" db="EMBL/GenBank/DDBJ databases">
        <title>Caerostris extrusa draft genome.</title>
        <authorList>
            <person name="Kono N."/>
            <person name="Arakawa K."/>
        </authorList>
    </citation>
    <scope>NUCLEOTIDE SEQUENCE [LARGE SCALE GENOMIC DNA]</scope>
</reference>
<proteinExistence type="predicted"/>
<gene>
    <name evidence="1" type="ORF">CEXT_360231</name>
</gene>
<organism evidence="1 2">
    <name type="scientific">Caerostris extrusa</name>
    <name type="common">Bark spider</name>
    <name type="synonym">Caerostris bankana</name>
    <dbReference type="NCBI Taxonomy" id="172846"/>
    <lineage>
        <taxon>Eukaryota</taxon>
        <taxon>Metazoa</taxon>
        <taxon>Ecdysozoa</taxon>
        <taxon>Arthropoda</taxon>
        <taxon>Chelicerata</taxon>
        <taxon>Arachnida</taxon>
        <taxon>Araneae</taxon>
        <taxon>Araneomorphae</taxon>
        <taxon>Entelegynae</taxon>
        <taxon>Araneoidea</taxon>
        <taxon>Araneidae</taxon>
        <taxon>Caerostris</taxon>
    </lineage>
</organism>